<feature type="domain" description="Isochorismatase-like" evidence="3">
    <location>
        <begin position="9"/>
        <end position="189"/>
    </location>
</feature>
<dbReference type="eggNOG" id="ENOG502QQB1">
    <property type="taxonomic scope" value="Eukaryota"/>
</dbReference>
<dbReference type="GO" id="GO:0016787">
    <property type="term" value="F:hydrolase activity"/>
    <property type="evidence" value="ECO:0007669"/>
    <property type="project" value="UniProtKB-KW"/>
</dbReference>
<evidence type="ECO:0000256" key="1">
    <source>
        <dbReference type="ARBA" id="ARBA00006336"/>
    </source>
</evidence>
<dbReference type="InterPro" id="IPR036380">
    <property type="entry name" value="Isochorismatase-like_sf"/>
</dbReference>
<dbReference type="RefSeq" id="XP_008084745.1">
    <property type="nucleotide sequence ID" value="XM_008086554.1"/>
</dbReference>
<dbReference type="Proteomes" id="UP000016922">
    <property type="component" value="Unassembled WGS sequence"/>
</dbReference>
<dbReference type="HOGENOM" id="CLU_068979_8_0_1"/>
<accession>S3CQX8</accession>
<keyword evidence="5" id="KW-1185">Reference proteome</keyword>
<organism evidence="4 5">
    <name type="scientific">Glarea lozoyensis (strain ATCC 20868 / MF5171)</name>
    <dbReference type="NCBI Taxonomy" id="1116229"/>
    <lineage>
        <taxon>Eukaryota</taxon>
        <taxon>Fungi</taxon>
        <taxon>Dikarya</taxon>
        <taxon>Ascomycota</taxon>
        <taxon>Pezizomycotina</taxon>
        <taxon>Leotiomycetes</taxon>
        <taxon>Helotiales</taxon>
        <taxon>Helotiaceae</taxon>
        <taxon>Glarea</taxon>
    </lineage>
</organism>
<dbReference type="CDD" id="cd00431">
    <property type="entry name" value="cysteine_hydrolases"/>
    <property type="match status" value="1"/>
</dbReference>
<comment type="similarity">
    <text evidence="1">Belongs to the isochorismatase family.</text>
</comment>
<dbReference type="InterPro" id="IPR050272">
    <property type="entry name" value="Isochorismatase-like_hydrls"/>
</dbReference>
<dbReference type="PANTHER" id="PTHR43540:SF6">
    <property type="entry name" value="ISOCHORISMATASE-LIKE DOMAIN-CONTAINING PROTEIN"/>
    <property type="match status" value="1"/>
</dbReference>
<keyword evidence="2 4" id="KW-0378">Hydrolase</keyword>
<dbReference type="STRING" id="1116229.S3CQX8"/>
<evidence type="ECO:0000313" key="4">
    <source>
        <dbReference type="EMBL" id="EPE28837.1"/>
    </source>
</evidence>
<reference evidence="4 5" key="1">
    <citation type="journal article" date="2013" name="BMC Genomics">
        <title>Genomics-driven discovery of the pneumocandin biosynthetic gene cluster in the fungus Glarea lozoyensis.</title>
        <authorList>
            <person name="Chen L."/>
            <person name="Yue Q."/>
            <person name="Zhang X."/>
            <person name="Xiang M."/>
            <person name="Wang C."/>
            <person name="Li S."/>
            <person name="Che Y."/>
            <person name="Ortiz-Lopez F.J."/>
            <person name="Bills G.F."/>
            <person name="Liu X."/>
            <person name="An Z."/>
        </authorList>
    </citation>
    <scope>NUCLEOTIDE SEQUENCE [LARGE SCALE GENOMIC DNA]</scope>
    <source>
        <strain evidence="5">ATCC 20868 / MF5171</strain>
    </source>
</reference>
<dbReference type="OrthoDB" id="167809at2759"/>
<gene>
    <name evidence="4" type="ORF">GLAREA_09958</name>
</gene>
<dbReference type="Gene3D" id="3.40.50.850">
    <property type="entry name" value="Isochorismatase-like"/>
    <property type="match status" value="1"/>
</dbReference>
<dbReference type="PANTHER" id="PTHR43540">
    <property type="entry name" value="PEROXYUREIDOACRYLATE/UREIDOACRYLATE AMIDOHYDROLASE-RELATED"/>
    <property type="match status" value="1"/>
</dbReference>
<evidence type="ECO:0000256" key="2">
    <source>
        <dbReference type="ARBA" id="ARBA00022801"/>
    </source>
</evidence>
<dbReference type="SUPFAM" id="SSF52499">
    <property type="entry name" value="Isochorismatase-like hydrolases"/>
    <property type="match status" value="1"/>
</dbReference>
<dbReference type="OMA" id="WHKSNAL"/>
<evidence type="ECO:0000313" key="5">
    <source>
        <dbReference type="Proteomes" id="UP000016922"/>
    </source>
</evidence>
<name>S3CQX8_GLAL2</name>
<dbReference type="AlphaFoldDB" id="S3CQX8"/>
<protein>
    <submittedName>
        <fullName evidence="4">Isochorismatase-like hydrolase</fullName>
    </submittedName>
</protein>
<sequence>MSRLHSSPALLVVDMQNGFCHPSGSFNKIGLPISRQAMIAPKIEHITSVCRTPGIPTFYTKMEFDGNFSDAGIILDGPPGVKEAEGFVRGSWDAQILDILHPRPVDTVVSKTRHSAFFQTNLSHLLAEKKINQVIVTGVATNVCVESTVRDGYNHGFKSLTVEDATATLIQEEQVASIRNLQHFGGTITMESLEQELNSLSRLLANSEKASSVSINNGNTV</sequence>
<dbReference type="EMBL" id="KE145368">
    <property type="protein sequence ID" value="EPE28837.1"/>
    <property type="molecule type" value="Genomic_DNA"/>
</dbReference>
<evidence type="ECO:0000259" key="3">
    <source>
        <dbReference type="Pfam" id="PF00857"/>
    </source>
</evidence>
<dbReference type="KEGG" id="glz:GLAREA_09958"/>
<proteinExistence type="inferred from homology"/>
<dbReference type="Pfam" id="PF00857">
    <property type="entry name" value="Isochorismatase"/>
    <property type="match status" value="1"/>
</dbReference>
<dbReference type="GeneID" id="19469005"/>
<dbReference type="InterPro" id="IPR000868">
    <property type="entry name" value="Isochorismatase-like_dom"/>
</dbReference>